<dbReference type="EMBL" id="BAABGN010000008">
    <property type="protein sequence ID" value="GAA4423966.1"/>
    <property type="molecule type" value="Genomic_DNA"/>
</dbReference>
<dbReference type="NCBIfam" id="NF006743">
    <property type="entry name" value="PRK09270.1-2"/>
    <property type="match status" value="1"/>
</dbReference>
<dbReference type="RefSeq" id="WP_345216137.1">
    <property type="nucleotide sequence ID" value="NZ_BAABGN010000008.1"/>
</dbReference>
<dbReference type="SUPFAM" id="SSF52540">
    <property type="entry name" value="P-loop containing nucleoside triphosphate hydrolases"/>
    <property type="match status" value="1"/>
</dbReference>
<dbReference type="Gene3D" id="3.40.50.300">
    <property type="entry name" value="P-loop containing nucleotide triphosphate hydrolases"/>
    <property type="match status" value="1"/>
</dbReference>
<evidence type="ECO:0000313" key="2">
    <source>
        <dbReference type="Proteomes" id="UP001500622"/>
    </source>
</evidence>
<gene>
    <name evidence="1" type="ORF">GCM10023169_20250</name>
</gene>
<dbReference type="GO" id="GO:0016301">
    <property type="term" value="F:kinase activity"/>
    <property type="evidence" value="ECO:0007669"/>
    <property type="project" value="UniProtKB-KW"/>
</dbReference>
<keyword evidence="1" id="KW-0808">Transferase</keyword>
<keyword evidence="2" id="KW-1185">Reference proteome</keyword>
<dbReference type="PANTHER" id="PTHR10285">
    <property type="entry name" value="URIDINE KINASE"/>
    <property type="match status" value="1"/>
</dbReference>
<name>A0ABP8L856_9MICO</name>
<dbReference type="Pfam" id="PF03308">
    <property type="entry name" value="MeaB"/>
    <property type="match status" value="1"/>
</dbReference>
<protein>
    <submittedName>
        <fullName evidence="1">Nucleoside/nucleotide kinase family protein</fullName>
    </submittedName>
</protein>
<evidence type="ECO:0000313" key="1">
    <source>
        <dbReference type="EMBL" id="GAA4423966.1"/>
    </source>
</evidence>
<proteinExistence type="predicted"/>
<reference evidence="2" key="1">
    <citation type="journal article" date="2019" name="Int. J. Syst. Evol. Microbiol.">
        <title>The Global Catalogue of Microorganisms (GCM) 10K type strain sequencing project: providing services to taxonomists for standard genome sequencing and annotation.</title>
        <authorList>
            <consortium name="The Broad Institute Genomics Platform"/>
            <consortium name="The Broad Institute Genome Sequencing Center for Infectious Disease"/>
            <person name="Wu L."/>
            <person name="Ma J."/>
        </authorList>
    </citation>
    <scope>NUCLEOTIDE SEQUENCE [LARGE SCALE GENOMIC DNA]</scope>
    <source>
        <strain evidence="2">JCM 17810</strain>
    </source>
</reference>
<keyword evidence="1" id="KW-0418">Kinase</keyword>
<sequence length="228" mass="24374">MSAAVRLEAGPSDVAALVERVRVLIDRAALPGRPGRALVGIAGAPGAGKSTLTEVLSGALERAGLPTAVVGMDGYHLAQSELERLGRADRKGAPDTFDAEGYVGLVRRIRVQRPDSPMVYAPRFDRHLEEPIAGAVPVPAGVPVVLTEGNYLLLDAEPWHRLTGLLDECWYLEVDDGPRRERLVARHVAHGRTPDAAAAWEAGSDQRNAEVVAASSERADVVVGWRES</sequence>
<organism evidence="1 2">
    <name type="scientific">Georgenia halophila</name>
    <dbReference type="NCBI Taxonomy" id="620889"/>
    <lineage>
        <taxon>Bacteria</taxon>
        <taxon>Bacillati</taxon>
        <taxon>Actinomycetota</taxon>
        <taxon>Actinomycetes</taxon>
        <taxon>Micrococcales</taxon>
        <taxon>Bogoriellaceae</taxon>
        <taxon>Georgenia</taxon>
    </lineage>
</organism>
<dbReference type="InterPro" id="IPR027417">
    <property type="entry name" value="P-loop_NTPase"/>
</dbReference>
<dbReference type="Proteomes" id="UP001500622">
    <property type="component" value="Unassembled WGS sequence"/>
</dbReference>
<comment type="caution">
    <text evidence="1">The sequence shown here is derived from an EMBL/GenBank/DDBJ whole genome shotgun (WGS) entry which is preliminary data.</text>
</comment>
<accession>A0ABP8L856</accession>